<reference evidence="3" key="2">
    <citation type="submission" date="2015-08" db="UniProtKB">
        <authorList>
            <consortium name="WormBaseParasite"/>
        </authorList>
    </citation>
    <scope>IDENTIFICATION</scope>
</reference>
<dbReference type="InterPro" id="IPR013103">
    <property type="entry name" value="RVT_2"/>
</dbReference>
<sequence length="186" mass="21205">MKFYNDKLQPVSEILSPHVVNDVIEETVDNSSERKNDSVASRVTEKRRQVNCIAIVDISEKEALMVDKWLKEMQEEVNKLTTFDVYKTVDRKTANEVLPGRWVYTVKPDGSLKARYVSKGFKQEAEITNFSPTTAYLTIRLFLILASSLNFNVATLDISSAFLQSDLSENIFVEIPLCCNEEKTKV</sequence>
<dbReference type="WBParaSite" id="SVE_0741100.1">
    <property type="protein sequence ID" value="SVE_0741100.1"/>
    <property type="gene ID" value="SVE_0741100"/>
</dbReference>
<organism evidence="2 3">
    <name type="scientific">Strongyloides venezuelensis</name>
    <name type="common">Threadworm</name>
    <dbReference type="NCBI Taxonomy" id="75913"/>
    <lineage>
        <taxon>Eukaryota</taxon>
        <taxon>Metazoa</taxon>
        <taxon>Ecdysozoa</taxon>
        <taxon>Nematoda</taxon>
        <taxon>Chromadorea</taxon>
        <taxon>Rhabditida</taxon>
        <taxon>Tylenchina</taxon>
        <taxon>Panagrolaimomorpha</taxon>
        <taxon>Strongyloidoidea</taxon>
        <taxon>Strongyloididae</taxon>
        <taxon>Strongyloides</taxon>
    </lineage>
</organism>
<proteinExistence type="predicted"/>
<dbReference type="Proteomes" id="UP000035680">
    <property type="component" value="Unassembled WGS sequence"/>
</dbReference>
<feature type="domain" description="Reverse transcriptase Ty1/copia-type" evidence="1">
    <location>
        <begin position="84"/>
        <end position="182"/>
    </location>
</feature>
<dbReference type="Pfam" id="PF07727">
    <property type="entry name" value="RVT_2"/>
    <property type="match status" value="1"/>
</dbReference>
<protein>
    <submittedName>
        <fullName evidence="3">Reverse transcriptase Ty1/copia-type domain-containing protein</fullName>
    </submittedName>
</protein>
<reference evidence="2" key="1">
    <citation type="submission" date="2014-07" db="EMBL/GenBank/DDBJ databases">
        <authorList>
            <person name="Martin A.A"/>
            <person name="De Silva N."/>
        </authorList>
    </citation>
    <scope>NUCLEOTIDE SEQUENCE</scope>
</reference>
<dbReference type="AlphaFoldDB" id="A0A0K0FEX2"/>
<dbReference type="STRING" id="75913.A0A0K0FEX2"/>
<accession>A0A0K0FEX2</accession>
<keyword evidence="2" id="KW-1185">Reference proteome</keyword>
<name>A0A0K0FEX2_STRVS</name>
<evidence type="ECO:0000313" key="3">
    <source>
        <dbReference type="WBParaSite" id="SVE_0741100.1"/>
    </source>
</evidence>
<evidence type="ECO:0000259" key="1">
    <source>
        <dbReference type="Pfam" id="PF07727"/>
    </source>
</evidence>
<evidence type="ECO:0000313" key="2">
    <source>
        <dbReference type="Proteomes" id="UP000035680"/>
    </source>
</evidence>